<dbReference type="Pfam" id="PF19054">
    <property type="entry name" value="DUF5753"/>
    <property type="match status" value="1"/>
</dbReference>
<dbReference type="RefSeq" id="WP_075744127.1">
    <property type="nucleotide sequence ID" value="NZ_CP016076.1"/>
</dbReference>
<keyword evidence="3" id="KW-1185">Reference proteome</keyword>
<protein>
    <submittedName>
        <fullName evidence="2">DNA binding protein with helix-turn-helix domain</fullName>
    </submittedName>
</protein>
<gene>
    <name evidence="2" type="ORF">UA74_23030</name>
</gene>
<dbReference type="PROSITE" id="PS50943">
    <property type="entry name" value="HTH_CROC1"/>
    <property type="match status" value="1"/>
</dbReference>
<accession>A0AAC9PTF7</accession>
<evidence type="ECO:0000259" key="1">
    <source>
        <dbReference type="PROSITE" id="PS50943"/>
    </source>
</evidence>
<dbReference type="Pfam" id="PF13560">
    <property type="entry name" value="HTH_31"/>
    <property type="match status" value="1"/>
</dbReference>
<name>A0AAC9PTF7_9PSEU</name>
<dbReference type="KEGG" id="acad:UA74_23030"/>
<dbReference type="Gene3D" id="1.10.260.40">
    <property type="entry name" value="lambda repressor-like DNA-binding domains"/>
    <property type="match status" value="1"/>
</dbReference>
<organism evidence="2 3">
    <name type="scientific">Actinoalloteichus fjordicus</name>
    <dbReference type="NCBI Taxonomy" id="1612552"/>
    <lineage>
        <taxon>Bacteria</taxon>
        <taxon>Bacillati</taxon>
        <taxon>Actinomycetota</taxon>
        <taxon>Actinomycetes</taxon>
        <taxon>Pseudonocardiales</taxon>
        <taxon>Pseudonocardiaceae</taxon>
        <taxon>Actinoalloteichus</taxon>
    </lineage>
</organism>
<dbReference type="InterPro" id="IPR010982">
    <property type="entry name" value="Lambda_DNA-bd_dom_sf"/>
</dbReference>
<dbReference type="SMART" id="SM00530">
    <property type="entry name" value="HTH_XRE"/>
    <property type="match status" value="1"/>
</dbReference>
<reference evidence="3" key="1">
    <citation type="submission" date="2016-06" db="EMBL/GenBank/DDBJ databases">
        <title>Complete genome sequence of Actinoalloteichus fjordicus DSM 46855 (=ADI127-17), type strain of the new species Actinoalloteichus fjordicus.</title>
        <authorList>
            <person name="Ruckert C."/>
            <person name="Nouioui I."/>
            <person name="Willmese J."/>
            <person name="van Wezel G."/>
            <person name="Klenk H.-P."/>
            <person name="Kalinowski J."/>
            <person name="Zotchev S.B."/>
        </authorList>
    </citation>
    <scope>NUCLEOTIDE SEQUENCE [LARGE SCALE GENOMIC DNA]</scope>
    <source>
        <strain evidence="3">ADI127-7</strain>
    </source>
</reference>
<dbReference type="AlphaFoldDB" id="A0AAC9PTF7"/>
<proteinExistence type="predicted"/>
<dbReference type="EMBL" id="CP016076">
    <property type="protein sequence ID" value="APU16624.1"/>
    <property type="molecule type" value="Genomic_DNA"/>
</dbReference>
<sequence>MSQKPGRTVQRRLLGGELRRLRESAGLTIEEVASFVRMSTSVISKIENGKQAILPRNVTLLALCYKLDEELSSSLIRRAEEMEKPPGLSRALADTVPGWFDRYADLEGDASAITSYDSELIPGLLQTADYITAITRASRPNVSDEEVSRAVESRQQRQRRILVPGGPALRVIINEAALLRLVGDSGVMRRQVQHLSTCAEQADIRILPLSVGAHPAMGMTFLRLAFTDSDLDFVYLEADCGAFYLEDANDVVRYDALLERVSDIALTREDSASWLATVVRQE</sequence>
<dbReference type="InterPro" id="IPR001387">
    <property type="entry name" value="Cro/C1-type_HTH"/>
</dbReference>
<dbReference type="InterPro" id="IPR043917">
    <property type="entry name" value="DUF5753"/>
</dbReference>
<dbReference type="SUPFAM" id="SSF47413">
    <property type="entry name" value="lambda repressor-like DNA-binding domains"/>
    <property type="match status" value="1"/>
</dbReference>
<dbReference type="Proteomes" id="UP000185511">
    <property type="component" value="Chromosome"/>
</dbReference>
<evidence type="ECO:0000313" key="3">
    <source>
        <dbReference type="Proteomes" id="UP000185511"/>
    </source>
</evidence>
<evidence type="ECO:0000313" key="2">
    <source>
        <dbReference type="EMBL" id="APU16624.1"/>
    </source>
</evidence>
<dbReference type="GO" id="GO:0003677">
    <property type="term" value="F:DNA binding"/>
    <property type="evidence" value="ECO:0007669"/>
    <property type="project" value="InterPro"/>
</dbReference>
<feature type="domain" description="HTH cro/C1-type" evidence="1">
    <location>
        <begin position="18"/>
        <end position="74"/>
    </location>
</feature>
<dbReference type="CDD" id="cd00093">
    <property type="entry name" value="HTH_XRE"/>
    <property type="match status" value="1"/>
</dbReference>